<reference evidence="11 13" key="2">
    <citation type="submission" date="2017-06" db="EMBL/GenBank/DDBJ databases">
        <authorList>
            <consortium name="Pathogen Informatics"/>
        </authorList>
    </citation>
    <scope>NUCLEOTIDE SEQUENCE [LARGE SCALE GENOMIC DNA]</scope>
    <source>
        <strain evidence="11 13">NCTC12947</strain>
    </source>
</reference>
<sequence length="564" mass="65569">MKVKLFVLLGLLAVVLCCKRKQAEPPAPKPEYVDGKEIYANAKTLTVDTAQITFEVIPVADSHYKRIIQREAKEYYTRNGMKTRWLFSHKPSRLFTEYMAVLDSVSNYGLNPKTYRQHTLKKAVDSLYTNEKSDEEKVALDRQITASFLLFTKHLTSGRLARSYYGTHIWLKPKPKNNPNILLGIGDDDALATVVGALHPKTAQYKQLLAKYKTLKAIPDESVEIVYMEEPKLFRYGYTDPVVLKVRRNLEQRGYKAEPEIDDMEVDSTLIRTLIRFQRDKGLLANGRLTDATIRRMNMTASFKKDIVWLNIERMRAFNNHLGDDYLIVNIPDYKLRIYHKNSVIGQMRIVVGKAETPTPIFTDSIRFVEFRPTWSVPQSIIHKEMIPEMISKEDPERYKKRGYSLFENGKKIEPNQVNWADPNIRKRSFYFIEEPSERNSLGLVKFALNNGMSIYLHDTPTKYLFARQDRALSHGCIRLEQPTQLARIILRNQGGNVKWTEDKIKEAMTNEKHNQYRITPKTKYMINVLYYTTEVNDRGEIELKNDIYGIDGEQLKELKRFGS</sequence>
<proteinExistence type="inferred from homology"/>
<reference evidence="10 12" key="1">
    <citation type="submission" date="2016-02" db="EMBL/GenBank/DDBJ databases">
        <authorList>
            <person name="Holder M.E."/>
            <person name="Ajami N.J."/>
            <person name="Petrosino J.F."/>
        </authorList>
    </citation>
    <scope>NUCLEOTIDE SEQUENCE [LARGE SCALE GENOMIC DNA]</scope>
    <source>
        <strain evidence="10 12">CCUG 32990</strain>
    </source>
</reference>
<evidence type="ECO:0000256" key="1">
    <source>
        <dbReference type="ARBA" id="ARBA00004752"/>
    </source>
</evidence>
<dbReference type="AlphaFoldDB" id="A0AAX2H231"/>
<evidence type="ECO:0000256" key="7">
    <source>
        <dbReference type="PROSITE-ProRule" id="PRU01373"/>
    </source>
</evidence>
<protein>
    <submittedName>
        <fullName evidence="11">Murein L,D-transpeptidase</fullName>
    </submittedName>
    <submittedName>
        <fullName evidence="10">Peptidoglycan-binding protein</fullName>
    </submittedName>
</protein>
<dbReference type="GO" id="GO:0004180">
    <property type="term" value="F:carboxypeptidase activity"/>
    <property type="evidence" value="ECO:0007669"/>
    <property type="project" value="UniProtKB-ARBA"/>
</dbReference>
<evidence type="ECO:0000256" key="4">
    <source>
        <dbReference type="ARBA" id="ARBA00022960"/>
    </source>
</evidence>
<dbReference type="InterPro" id="IPR002477">
    <property type="entry name" value="Peptidoglycan-bd-like"/>
</dbReference>
<dbReference type="Pfam" id="PF03734">
    <property type="entry name" value="YkuD"/>
    <property type="match status" value="1"/>
</dbReference>
<evidence type="ECO:0000259" key="9">
    <source>
        <dbReference type="PROSITE" id="PS52029"/>
    </source>
</evidence>
<feature type="signal peptide" evidence="8">
    <location>
        <begin position="1"/>
        <end position="23"/>
    </location>
</feature>
<dbReference type="GO" id="GO:0008360">
    <property type="term" value="P:regulation of cell shape"/>
    <property type="evidence" value="ECO:0007669"/>
    <property type="project" value="UniProtKB-UniRule"/>
</dbReference>
<dbReference type="PANTHER" id="PTHR41533">
    <property type="entry name" value="L,D-TRANSPEPTIDASE HI_1667-RELATED"/>
    <property type="match status" value="1"/>
</dbReference>
<dbReference type="Proteomes" id="UP000215539">
    <property type="component" value="Chromosome 1"/>
</dbReference>
<feature type="chain" id="PRO_5043645864" evidence="8">
    <location>
        <begin position="24"/>
        <end position="564"/>
    </location>
</feature>
<dbReference type="RefSeq" id="WP_066431933.1">
    <property type="nucleotide sequence ID" value="NZ_CP014227.1"/>
</dbReference>
<dbReference type="GO" id="GO:0016740">
    <property type="term" value="F:transferase activity"/>
    <property type="evidence" value="ECO:0007669"/>
    <property type="project" value="UniProtKB-KW"/>
</dbReference>
<keyword evidence="4 7" id="KW-0133">Cell shape</keyword>
<evidence type="ECO:0000313" key="10">
    <source>
        <dbReference type="EMBL" id="AMD86253.1"/>
    </source>
</evidence>
<evidence type="ECO:0000313" key="13">
    <source>
        <dbReference type="Proteomes" id="UP000215539"/>
    </source>
</evidence>
<accession>A0AAX2H231</accession>
<dbReference type="EMBL" id="LT906449">
    <property type="protein sequence ID" value="SNV16704.1"/>
    <property type="molecule type" value="Genomic_DNA"/>
</dbReference>
<evidence type="ECO:0000256" key="6">
    <source>
        <dbReference type="ARBA" id="ARBA00023316"/>
    </source>
</evidence>
<comment type="pathway">
    <text evidence="1 7">Cell wall biogenesis; peptidoglycan biosynthesis.</text>
</comment>
<comment type="similarity">
    <text evidence="2">Belongs to the YkuD family.</text>
</comment>
<dbReference type="InterPro" id="IPR036366">
    <property type="entry name" value="PGBDSf"/>
</dbReference>
<dbReference type="GO" id="GO:0071555">
    <property type="term" value="P:cell wall organization"/>
    <property type="evidence" value="ECO:0007669"/>
    <property type="project" value="UniProtKB-UniRule"/>
</dbReference>
<dbReference type="GO" id="GO:0009252">
    <property type="term" value="P:peptidoglycan biosynthetic process"/>
    <property type="evidence" value="ECO:0007669"/>
    <property type="project" value="UniProtKB-KW"/>
</dbReference>
<dbReference type="SUPFAM" id="SSF141523">
    <property type="entry name" value="L,D-transpeptidase catalytic domain-like"/>
    <property type="match status" value="1"/>
</dbReference>
<dbReference type="InterPro" id="IPR036365">
    <property type="entry name" value="PGBD-like_sf"/>
</dbReference>
<keyword evidence="12" id="KW-1185">Reference proteome</keyword>
<evidence type="ECO:0000256" key="3">
    <source>
        <dbReference type="ARBA" id="ARBA00022679"/>
    </source>
</evidence>
<dbReference type="Gene3D" id="2.40.440.10">
    <property type="entry name" value="L,D-transpeptidase catalytic domain-like"/>
    <property type="match status" value="1"/>
</dbReference>
<dbReference type="KEGG" id="chg:AXF12_08945"/>
<dbReference type="InterPro" id="IPR005490">
    <property type="entry name" value="LD_TPept_cat_dom"/>
</dbReference>
<evidence type="ECO:0000313" key="12">
    <source>
        <dbReference type="Proteomes" id="UP000065822"/>
    </source>
</evidence>
<dbReference type="CDD" id="cd16913">
    <property type="entry name" value="YkuD_like"/>
    <property type="match status" value="1"/>
</dbReference>
<evidence type="ECO:0000256" key="2">
    <source>
        <dbReference type="ARBA" id="ARBA00005992"/>
    </source>
</evidence>
<feature type="active site" description="Nucleophile" evidence="7">
    <location>
        <position position="477"/>
    </location>
</feature>
<organism evidence="11 13">
    <name type="scientific">Capnocytophaga haemolytica</name>
    <dbReference type="NCBI Taxonomy" id="45243"/>
    <lineage>
        <taxon>Bacteria</taxon>
        <taxon>Pseudomonadati</taxon>
        <taxon>Bacteroidota</taxon>
        <taxon>Flavobacteriia</taxon>
        <taxon>Flavobacteriales</taxon>
        <taxon>Flavobacteriaceae</taxon>
        <taxon>Capnocytophaga</taxon>
    </lineage>
</organism>
<evidence type="ECO:0000256" key="8">
    <source>
        <dbReference type="SAM" id="SignalP"/>
    </source>
</evidence>
<gene>
    <name evidence="10" type="ORF">AXF12_08945</name>
    <name evidence="11" type="ORF">SAMEA44541418_02373</name>
</gene>
<dbReference type="PROSITE" id="PS52029">
    <property type="entry name" value="LD_TPASE"/>
    <property type="match status" value="1"/>
</dbReference>
<dbReference type="Pfam" id="PF01471">
    <property type="entry name" value="PG_binding_1"/>
    <property type="match status" value="1"/>
</dbReference>
<keyword evidence="3" id="KW-0808">Transferase</keyword>
<feature type="active site" description="Proton donor/acceptor" evidence="7">
    <location>
        <position position="458"/>
    </location>
</feature>
<dbReference type="InterPro" id="IPR038063">
    <property type="entry name" value="Transpep_catalytic_dom"/>
</dbReference>
<keyword evidence="6 7" id="KW-0961">Cell wall biogenesis/degradation</keyword>
<dbReference type="SUPFAM" id="SSF47090">
    <property type="entry name" value="PGBD-like"/>
    <property type="match status" value="1"/>
</dbReference>
<evidence type="ECO:0000313" key="11">
    <source>
        <dbReference type="EMBL" id="SNV16704.1"/>
    </source>
</evidence>
<dbReference type="EMBL" id="CP014227">
    <property type="protein sequence ID" value="AMD86253.1"/>
    <property type="molecule type" value="Genomic_DNA"/>
</dbReference>
<dbReference type="PANTHER" id="PTHR41533:SF2">
    <property type="entry name" value="BLR7131 PROTEIN"/>
    <property type="match status" value="1"/>
</dbReference>
<dbReference type="Proteomes" id="UP000065822">
    <property type="component" value="Chromosome"/>
</dbReference>
<feature type="domain" description="L,D-TPase catalytic" evidence="9">
    <location>
        <begin position="325"/>
        <end position="501"/>
    </location>
</feature>
<name>A0AAX2H231_9FLAO</name>
<keyword evidence="8" id="KW-0732">Signal</keyword>
<dbReference type="Gene3D" id="1.10.101.10">
    <property type="entry name" value="PGBD-like superfamily/PGBD"/>
    <property type="match status" value="1"/>
</dbReference>
<dbReference type="Pfam" id="PF20142">
    <property type="entry name" value="Scaffold"/>
    <property type="match status" value="1"/>
</dbReference>
<keyword evidence="5 7" id="KW-0573">Peptidoglycan synthesis</keyword>
<evidence type="ECO:0000256" key="5">
    <source>
        <dbReference type="ARBA" id="ARBA00022984"/>
    </source>
</evidence>
<dbReference type="InterPro" id="IPR045380">
    <property type="entry name" value="LD_TPept_scaffold_dom"/>
</dbReference>
<dbReference type="InterPro" id="IPR052905">
    <property type="entry name" value="LD-transpeptidase_YkuD-like"/>
</dbReference>